<dbReference type="AGR" id="WB:WBGene00235261"/>
<evidence type="ECO:0000313" key="3">
    <source>
        <dbReference type="WormBase" id="T05C7.8"/>
    </source>
</evidence>
<dbReference type="InParanoid" id="U4PCM5"/>
<name>U4PCM5_CAEEL</name>
<accession>U4PCM5</accession>
<dbReference type="EMBL" id="BX284604">
    <property type="protein sequence ID" value="CDH93490.1"/>
    <property type="molecule type" value="Genomic_DNA"/>
</dbReference>
<keyword evidence="2" id="KW-1185">Reference proteome</keyword>
<evidence type="ECO:0000313" key="1">
    <source>
        <dbReference type="EMBL" id="CDH93490.1"/>
    </source>
</evidence>
<organism evidence="1 2">
    <name type="scientific">Caenorhabditis elegans</name>
    <dbReference type="NCBI Taxonomy" id="6239"/>
    <lineage>
        <taxon>Eukaryota</taxon>
        <taxon>Metazoa</taxon>
        <taxon>Ecdysozoa</taxon>
        <taxon>Nematoda</taxon>
        <taxon>Chromadorea</taxon>
        <taxon>Rhabditida</taxon>
        <taxon>Rhabditina</taxon>
        <taxon>Rhabditomorpha</taxon>
        <taxon>Rhabditoidea</taxon>
        <taxon>Rhabditidae</taxon>
        <taxon>Peloderinae</taxon>
        <taxon>Caenorhabditis</taxon>
    </lineage>
</organism>
<dbReference type="KEGG" id="cel:CELE_T05C7.8"/>
<dbReference type="WormBase" id="T05C7.8">
    <property type="protein sequence ID" value="CE49121"/>
    <property type="gene ID" value="WBGene00235261"/>
</dbReference>
<reference evidence="1 2" key="1">
    <citation type="journal article" date="1998" name="Science">
        <title>Genome sequence of the nematode C. elegans: a platform for investigating biology.</title>
        <authorList>
            <consortium name="The C. elegans sequencing consortium"/>
            <person name="Sulson J.E."/>
            <person name="Waterston R."/>
        </authorList>
    </citation>
    <scope>NUCLEOTIDE SEQUENCE [LARGE SCALE GENOMIC DNA]</scope>
    <source>
        <strain evidence="1 2">Bristol N2</strain>
    </source>
</reference>
<dbReference type="PaxDb" id="6239-T05C7.8"/>
<dbReference type="Proteomes" id="UP000001940">
    <property type="component" value="Chromosome IV"/>
</dbReference>
<protein>
    <submittedName>
        <fullName evidence="1">Metal-dependent hydrolase</fullName>
    </submittedName>
</protein>
<dbReference type="CTD" id="24104855"/>
<dbReference type="HOGENOM" id="CLU_3070698_0_0_1"/>
<proteinExistence type="predicted"/>
<dbReference type="GO" id="GO:0016787">
    <property type="term" value="F:hydrolase activity"/>
    <property type="evidence" value="ECO:0007669"/>
    <property type="project" value="UniProtKB-KW"/>
</dbReference>
<evidence type="ECO:0000313" key="2">
    <source>
        <dbReference type="Proteomes" id="UP000001940"/>
    </source>
</evidence>
<keyword evidence="1" id="KW-0378">Hydrolase</keyword>
<dbReference type="GeneID" id="24104855"/>
<dbReference type="Bgee" id="WBGene00235261">
    <property type="expression patterns" value="Expressed in pharyngeal muscle cell (C elegans) and 2 other cell types or tissues"/>
</dbReference>
<sequence>MKFRSLALSLRVFGVKNRLLQANQNEVSHFFFCKFCALGSFDTHTHALFFDRK</sequence>
<dbReference type="AlphaFoldDB" id="U4PCM5"/>
<gene>
    <name evidence="1" type="ORF">CELE_T05C7.8</name>
    <name evidence="1 3" type="ORF">T05C7.8</name>
</gene>
<dbReference type="RefSeq" id="NP_001294656.1">
    <property type="nucleotide sequence ID" value="NM_001307727.1"/>
</dbReference>